<dbReference type="EMBL" id="LCWF01000086">
    <property type="protein sequence ID" value="KKY21355.1"/>
    <property type="molecule type" value="Genomic_DNA"/>
</dbReference>
<reference evidence="10 11" key="1">
    <citation type="submission" date="2015-05" db="EMBL/GenBank/DDBJ databases">
        <title>Distinctive expansion of gene families associated with plant cell wall degradation and secondary metabolism in the genomes of grapevine trunk pathogens.</title>
        <authorList>
            <person name="Lawrence D.P."/>
            <person name="Travadon R."/>
            <person name="Rolshausen P.E."/>
            <person name="Baumgartner K."/>
        </authorList>
    </citation>
    <scope>NUCLEOTIDE SEQUENCE [LARGE SCALE GENOMIC DNA]</scope>
    <source>
        <strain evidence="10">UCRPC4</strain>
    </source>
</reference>
<dbReference type="InterPro" id="IPR004353">
    <property type="entry name" value="Mon1"/>
</dbReference>
<feature type="region of interest" description="Disordered" evidence="6">
    <location>
        <begin position="97"/>
        <end position="119"/>
    </location>
</feature>
<dbReference type="GO" id="GO:0006623">
    <property type="term" value="P:protein targeting to vacuole"/>
    <property type="evidence" value="ECO:0007669"/>
    <property type="project" value="UniProtKB-UniRule"/>
</dbReference>
<evidence type="ECO:0000313" key="10">
    <source>
        <dbReference type="EMBL" id="KKY21355.1"/>
    </source>
</evidence>
<dbReference type="PANTHER" id="PTHR13027:SF7">
    <property type="entry name" value="VACUOLAR FUSION PROTEIN MON1 HOMOLOG"/>
    <property type="match status" value="1"/>
</dbReference>
<comment type="function">
    <text evidence="5">Required for multiple vacuole delivery pathways including the cytoplasm to vacuole transport (Cvt), autophagy, pexophagy and endocytosis.</text>
</comment>
<feature type="domain" description="FUZ/MON1/HPS1 second Longin" evidence="8">
    <location>
        <begin position="364"/>
        <end position="435"/>
    </location>
</feature>
<evidence type="ECO:0000256" key="1">
    <source>
        <dbReference type="ARBA" id="ARBA00004380"/>
    </source>
</evidence>
<name>A0A0G2GXI6_PHACM</name>
<keyword evidence="5" id="KW-0926">Vacuole</keyword>
<dbReference type="GO" id="GO:0032585">
    <property type="term" value="C:multivesicular body membrane"/>
    <property type="evidence" value="ECO:0007669"/>
    <property type="project" value="UniProtKB-SubCell"/>
</dbReference>
<keyword evidence="5" id="KW-0653">Protein transport</keyword>
<dbReference type="GO" id="GO:0016192">
    <property type="term" value="P:vesicle-mediated transport"/>
    <property type="evidence" value="ECO:0007669"/>
    <property type="project" value="InterPro"/>
</dbReference>
<feature type="compositionally biased region" description="Basic and acidic residues" evidence="6">
    <location>
        <begin position="8"/>
        <end position="39"/>
    </location>
</feature>
<keyword evidence="5" id="KW-0813">Transport</keyword>
<evidence type="ECO:0000256" key="3">
    <source>
        <dbReference type="ARBA" id="ARBA00022753"/>
    </source>
</evidence>
<feature type="compositionally biased region" description="Polar residues" evidence="6">
    <location>
        <begin position="62"/>
        <end position="77"/>
    </location>
</feature>
<dbReference type="GO" id="GO:0000329">
    <property type="term" value="C:fungal-type vacuole membrane"/>
    <property type="evidence" value="ECO:0007669"/>
    <property type="project" value="TreeGrafter"/>
</dbReference>
<evidence type="ECO:0000259" key="8">
    <source>
        <dbReference type="Pfam" id="PF19037"/>
    </source>
</evidence>
<organism evidence="10 11">
    <name type="scientific">Phaeomoniella chlamydospora</name>
    <name type="common">Phaeoacremonium chlamydosporum</name>
    <dbReference type="NCBI Taxonomy" id="158046"/>
    <lineage>
        <taxon>Eukaryota</taxon>
        <taxon>Fungi</taxon>
        <taxon>Dikarya</taxon>
        <taxon>Ascomycota</taxon>
        <taxon>Pezizomycotina</taxon>
        <taxon>Eurotiomycetes</taxon>
        <taxon>Chaetothyriomycetidae</taxon>
        <taxon>Phaeomoniellales</taxon>
        <taxon>Phaeomoniellaceae</taxon>
        <taxon>Phaeomoniella</taxon>
    </lineage>
</organism>
<dbReference type="Pfam" id="PF19037">
    <property type="entry name" value="Fuz_longin_2"/>
    <property type="match status" value="1"/>
</dbReference>
<feature type="compositionally biased region" description="Polar residues" evidence="6">
    <location>
        <begin position="447"/>
        <end position="483"/>
    </location>
</feature>
<dbReference type="InterPro" id="IPR043970">
    <property type="entry name" value="FUZ/MON1/HPS1_longin_3"/>
</dbReference>
<feature type="domain" description="FUZ/MON1/HPS1 third Longin" evidence="9">
    <location>
        <begin position="548"/>
        <end position="664"/>
    </location>
</feature>
<reference evidence="10 11" key="2">
    <citation type="submission" date="2015-05" db="EMBL/GenBank/DDBJ databases">
        <authorList>
            <person name="Morales-Cruz A."/>
            <person name="Amrine K.C."/>
            <person name="Cantu D."/>
        </authorList>
    </citation>
    <scope>NUCLEOTIDE SEQUENCE [LARGE SCALE GENOMIC DNA]</scope>
    <source>
        <strain evidence="10">UCRPC4</strain>
    </source>
</reference>
<sequence length="675" mass="73263">MPSSEQRPGGKNEAESSPTDGKHENLHERSPGSSPERRPPLPPRPSANLSLLGARNRAPSASRPSTRGRATTGISLTDINTQVYHDGTRDTYATTAQRAVSNHPNSNKTSDGGDSSSIKSFVPNTDLGQDVGSLFAGVMGNVTSKPALVDVAFGRIEEEDDILEAAIGPLVNIAEEFESIGELKEDGSNEEELLKLWKEKLKHFVILSAAGKPIYTRHGDGGLISGYVGIIQTIISFYEGSKDALRTFTAGGARFVILSQHNLFLVAITRLQESEAQLRAQLDALYMQILSTLTLPQLEHIFSIRPSSDLSRPLRGTEVLLSSLADSFTLGSPSTLLSALECLKLRKSHRQAINNTFLKCRVDELLYGLLVAGGRLVSVVRPKKHSLHPSDLQLIFNMIFEADGVKTSGGESWIPICLPGFNSSGYLHMYVNFLSLEEAQSPDPDGFTSTPNLESGTYSATPHEASSSNFKTSKYSNGPTNPSKDSSVAMILISTLPTAFPSLQTMSRNLLTSLSTQTLNSQTLLAHITNAISTGRPLPTDIVPGLPLQHFLYKSRPHVQFVMPRFPFLDNPTSSAYDSITHPSAAQTLSSHRSLLTTYHHLHASLHAKNAHVKVQHCVSTRHGTALGWVTPMFELYGVGGRGTSRSALAQGVNRVAQWAQREEERLFIIGGAVF</sequence>
<comment type="caution">
    <text evidence="10">The sequence shown here is derived from an EMBL/GenBank/DDBJ whole genome shotgun (WGS) entry which is preliminary data.</text>
</comment>
<keyword evidence="3 5" id="KW-0967">Endosome</keyword>
<feature type="region of interest" description="Disordered" evidence="6">
    <location>
        <begin position="1"/>
        <end position="77"/>
    </location>
</feature>
<comment type="function">
    <text evidence="4">In complex with CCZ1, is required for multiple vacuole delivery pathways including the cytoplasm to vacuole transport (Cvt), autophagy, pexophagy and endocytosis. The MON1-CCZ1 complex acts at the fusion of vesicles with the vacuole, through its regulation of the SNARE complex during the coordinated priming and docking stages of fusion, and particularly at the stage of tethering/docking.</text>
</comment>
<dbReference type="GO" id="GO:0035658">
    <property type="term" value="C:Mon1-Ccz1 complex"/>
    <property type="evidence" value="ECO:0007669"/>
    <property type="project" value="TreeGrafter"/>
</dbReference>
<dbReference type="Proteomes" id="UP000053317">
    <property type="component" value="Unassembled WGS sequence"/>
</dbReference>
<gene>
    <name evidence="10" type="ORF">UCRPC4_g03792</name>
</gene>
<dbReference type="InterPro" id="IPR043971">
    <property type="entry name" value="FUZ/MON1/HPS1_longin_2"/>
</dbReference>
<evidence type="ECO:0000256" key="4">
    <source>
        <dbReference type="ARBA" id="ARBA00043892"/>
    </source>
</evidence>
<evidence type="ECO:0000259" key="7">
    <source>
        <dbReference type="Pfam" id="PF19036"/>
    </source>
</evidence>
<proteinExistence type="inferred from homology"/>
<evidence type="ECO:0000256" key="6">
    <source>
        <dbReference type="SAM" id="MobiDB-lite"/>
    </source>
</evidence>
<feature type="region of interest" description="Disordered" evidence="6">
    <location>
        <begin position="441"/>
        <end position="483"/>
    </location>
</feature>
<comment type="similarity">
    <text evidence="5">Belongs to the MON1/SAND family.</text>
</comment>
<dbReference type="InterPro" id="IPR043972">
    <property type="entry name" value="FUZ/MON1/HPS1_longin_1"/>
</dbReference>
<dbReference type="PRINTS" id="PR01546">
    <property type="entry name" value="YEAST73DUF"/>
</dbReference>
<dbReference type="Pfam" id="PF19036">
    <property type="entry name" value="Fuz_longin_1"/>
    <property type="match status" value="1"/>
</dbReference>
<accession>A0A0G2GXI6</accession>
<evidence type="ECO:0000313" key="11">
    <source>
        <dbReference type="Proteomes" id="UP000053317"/>
    </source>
</evidence>
<comment type="subcellular location">
    <subcellularLocation>
        <location evidence="5">Endosome</location>
        <location evidence="5">Multivesicular body membrane</location>
        <topology evidence="5">Peripheral membrane protein</topology>
    </subcellularLocation>
    <subcellularLocation>
        <location evidence="1 5">Prevacuolar compartment membrane</location>
        <topology evidence="1 5">Peripheral membrane protein</topology>
    </subcellularLocation>
    <subcellularLocation>
        <location evidence="5">Vacuole membrane</location>
        <topology evidence="5">Peripheral membrane protein</topology>
    </subcellularLocation>
</comment>
<dbReference type="Pfam" id="PF19038">
    <property type="entry name" value="Fuz_longin_3"/>
    <property type="match status" value="1"/>
</dbReference>
<evidence type="ECO:0000256" key="5">
    <source>
        <dbReference type="RuleBase" id="RU367048"/>
    </source>
</evidence>
<dbReference type="AlphaFoldDB" id="A0A0G2GXI6"/>
<keyword evidence="5" id="KW-0072">Autophagy</keyword>
<evidence type="ECO:0000259" key="9">
    <source>
        <dbReference type="Pfam" id="PF19038"/>
    </source>
</evidence>
<evidence type="ECO:0000256" key="2">
    <source>
        <dbReference type="ARBA" id="ARBA00018132"/>
    </source>
</evidence>
<protein>
    <recommendedName>
        <fullName evidence="2 5">Vacuolar fusion protein MON1</fullName>
    </recommendedName>
</protein>
<keyword evidence="11" id="KW-1185">Reference proteome</keyword>
<keyword evidence="5" id="KW-0472">Membrane</keyword>
<feature type="domain" description="FUZ/MON1/HPS1 first Longin" evidence="7">
    <location>
        <begin position="202"/>
        <end position="324"/>
    </location>
</feature>
<dbReference type="OrthoDB" id="272411at2759"/>
<dbReference type="PANTHER" id="PTHR13027">
    <property type="entry name" value="SAND PROTEIN-RELATED"/>
    <property type="match status" value="1"/>
</dbReference>
<dbReference type="GO" id="GO:0006914">
    <property type="term" value="P:autophagy"/>
    <property type="evidence" value="ECO:0007669"/>
    <property type="project" value="UniProtKB-UniRule"/>
</dbReference>